<evidence type="ECO:0000313" key="1">
    <source>
        <dbReference type="EMBL" id="VDH95878.1"/>
    </source>
</evidence>
<comment type="caution">
    <text evidence="1">The sequence shown here is derived from an EMBL/GenBank/DDBJ whole genome shotgun (WGS) entry which is preliminary data.</text>
</comment>
<dbReference type="AlphaFoldDB" id="A0A8B6BVN0"/>
<sequence length="174" mass="19940">MLSCFVLEAVITITNADGNRVTSTSDSESDDGMIFEKVALERLSSILPKAFIGHNIRDVRKAKVGKHMTYDKFRDWRNQKYAIVISSLKTSLFEISSCIEDALSSTNKQECITAEMRGLRNLYCEGKVLDLNRIQNVKSDVSDCNKALDLETLKKQQMHYKRVFNEEHVYCEIF</sequence>
<name>A0A8B6BVN0_MYTGA</name>
<keyword evidence="2" id="KW-1185">Reference proteome</keyword>
<gene>
    <name evidence="1" type="ORF">MGAL_10B040639</name>
</gene>
<evidence type="ECO:0000313" key="2">
    <source>
        <dbReference type="Proteomes" id="UP000596742"/>
    </source>
</evidence>
<dbReference type="EMBL" id="UYJE01000729">
    <property type="protein sequence ID" value="VDH95878.1"/>
    <property type="molecule type" value="Genomic_DNA"/>
</dbReference>
<dbReference type="Proteomes" id="UP000596742">
    <property type="component" value="Unassembled WGS sequence"/>
</dbReference>
<reference evidence="1" key="1">
    <citation type="submission" date="2018-11" db="EMBL/GenBank/DDBJ databases">
        <authorList>
            <person name="Alioto T."/>
            <person name="Alioto T."/>
        </authorList>
    </citation>
    <scope>NUCLEOTIDE SEQUENCE</scope>
</reference>
<proteinExistence type="predicted"/>
<accession>A0A8B6BVN0</accession>
<protein>
    <submittedName>
        <fullName evidence="1">Uncharacterized protein</fullName>
    </submittedName>
</protein>
<organism evidence="1 2">
    <name type="scientific">Mytilus galloprovincialis</name>
    <name type="common">Mediterranean mussel</name>
    <dbReference type="NCBI Taxonomy" id="29158"/>
    <lineage>
        <taxon>Eukaryota</taxon>
        <taxon>Metazoa</taxon>
        <taxon>Spiralia</taxon>
        <taxon>Lophotrochozoa</taxon>
        <taxon>Mollusca</taxon>
        <taxon>Bivalvia</taxon>
        <taxon>Autobranchia</taxon>
        <taxon>Pteriomorphia</taxon>
        <taxon>Mytilida</taxon>
        <taxon>Mytiloidea</taxon>
        <taxon>Mytilidae</taxon>
        <taxon>Mytilinae</taxon>
        <taxon>Mytilus</taxon>
    </lineage>
</organism>